<dbReference type="PANTHER" id="PTHR22916">
    <property type="entry name" value="GLYCOSYLTRANSFERASE"/>
    <property type="match status" value="1"/>
</dbReference>
<keyword evidence="2" id="KW-0808">Transferase</keyword>
<keyword evidence="3" id="KW-1185">Reference proteome</keyword>
<sequence>MLTELPLISLVTPTYNRSKYLPETVNSVLNQSYPNIEFIIVDDGSTDATGEYLDTLPPTVKVLRQLNAGQVAALTAGWGAATGTYLGYLSDDDILLPDAVATLVKHLEAEPEAVATFPNTNLIDQNGRVVRERGGRPFSLAELVIEQECYIGPGAVFRRSVYEAVGGWDPHCKLGPDREFWMRVGCLGRIDFNPEVLALYRVHSGSLSISGIVSDKLVDEFIYVADKFFDGPFCPSSLRASKNLAVANANLVAARGHLRNGHLIRFARSIMTAHRYDPASLNLKAMSRLVRAVIPPELKQPIARLVGRFRRGT</sequence>
<dbReference type="GO" id="GO:0016758">
    <property type="term" value="F:hexosyltransferase activity"/>
    <property type="evidence" value="ECO:0007669"/>
    <property type="project" value="UniProtKB-ARBA"/>
</dbReference>
<protein>
    <submittedName>
        <fullName evidence="2">Glycosyltransferase</fullName>
    </submittedName>
</protein>
<reference evidence="2 3" key="1">
    <citation type="submission" date="2019-08" db="EMBL/GenBank/DDBJ databases">
        <title>Bradyrhizobium hipponensis sp. nov., a rhizobium isolated from a Lupinus angustifolius root nodule in Tunisia.</title>
        <authorList>
            <person name="Off K."/>
            <person name="Rejili M."/>
            <person name="Mars M."/>
            <person name="Brachmann A."/>
            <person name="Marin M."/>
        </authorList>
    </citation>
    <scope>NUCLEOTIDE SEQUENCE [LARGE SCALE GENOMIC DNA]</scope>
    <source>
        <strain evidence="2 3">CTAW71</strain>
    </source>
</reference>
<dbReference type="InterPro" id="IPR001173">
    <property type="entry name" value="Glyco_trans_2-like"/>
</dbReference>
<accession>A0A5D3KKD4</accession>
<organism evidence="2 3">
    <name type="scientific">Bradyrhizobium rifense</name>
    <dbReference type="NCBI Taxonomy" id="515499"/>
    <lineage>
        <taxon>Bacteria</taxon>
        <taxon>Pseudomonadati</taxon>
        <taxon>Pseudomonadota</taxon>
        <taxon>Alphaproteobacteria</taxon>
        <taxon>Hyphomicrobiales</taxon>
        <taxon>Nitrobacteraceae</taxon>
        <taxon>Bradyrhizobium</taxon>
    </lineage>
</organism>
<dbReference type="SUPFAM" id="SSF53448">
    <property type="entry name" value="Nucleotide-diphospho-sugar transferases"/>
    <property type="match status" value="1"/>
</dbReference>
<dbReference type="Gene3D" id="3.90.550.10">
    <property type="entry name" value="Spore Coat Polysaccharide Biosynthesis Protein SpsA, Chain A"/>
    <property type="match status" value="1"/>
</dbReference>
<dbReference type="OrthoDB" id="9794124at2"/>
<dbReference type="InterPro" id="IPR029044">
    <property type="entry name" value="Nucleotide-diphossugar_trans"/>
</dbReference>
<comment type="caution">
    <text evidence="2">The sequence shown here is derived from an EMBL/GenBank/DDBJ whole genome shotgun (WGS) entry which is preliminary data.</text>
</comment>
<dbReference type="EMBL" id="VSSS01000042">
    <property type="protein sequence ID" value="TYL91708.1"/>
    <property type="molecule type" value="Genomic_DNA"/>
</dbReference>
<evidence type="ECO:0000313" key="2">
    <source>
        <dbReference type="EMBL" id="TYL91708.1"/>
    </source>
</evidence>
<dbReference type="PANTHER" id="PTHR22916:SF3">
    <property type="entry name" value="UDP-GLCNAC:BETAGAL BETA-1,3-N-ACETYLGLUCOSAMINYLTRANSFERASE-LIKE PROTEIN 1"/>
    <property type="match status" value="1"/>
</dbReference>
<name>A0A5D3KKD4_9BRAD</name>
<proteinExistence type="predicted"/>
<dbReference type="Pfam" id="PF00535">
    <property type="entry name" value="Glycos_transf_2"/>
    <property type="match status" value="1"/>
</dbReference>
<gene>
    <name evidence="2" type="ORF">FXB40_27680</name>
</gene>
<dbReference type="Proteomes" id="UP000324758">
    <property type="component" value="Unassembled WGS sequence"/>
</dbReference>
<evidence type="ECO:0000313" key="3">
    <source>
        <dbReference type="Proteomes" id="UP000324758"/>
    </source>
</evidence>
<feature type="domain" description="Glycosyltransferase 2-like" evidence="1">
    <location>
        <begin position="9"/>
        <end position="165"/>
    </location>
</feature>
<dbReference type="AlphaFoldDB" id="A0A5D3KKD4"/>
<evidence type="ECO:0000259" key="1">
    <source>
        <dbReference type="Pfam" id="PF00535"/>
    </source>
</evidence>